<evidence type="ECO:0000313" key="3">
    <source>
        <dbReference type="Proteomes" id="UP000255334"/>
    </source>
</evidence>
<keyword evidence="3" id="KW-1185">Reference proteome</keyword>
<dbReference type="EMBL" id="QRBF01000009">
    <property type="protein sequence ID" value="RDS80608.1"/>
    <property type="molecule type" value="Genomic_DNA"/>
</dbReference>
<comment type="caution">
    <text evidence="2">The sequence shown here is derived from an EMBL/GenBank/DDBJ whole genome shotgun (WGS) entry which is preliminary data.</text>
</comment>
<name>A0A370WWT7_9GAMM</name>
<reference evidence="2 3" key="1">
    <citation type="submission" date="2018-07" db="EMBL/GenBank/DDBJ databases">
        <title>Dyella monticola sp. nov. and Dyella psychrodurans sp. nov. isolated from monsoon evergreen broad-leaved forest soil of Dinghu Mountain, China.</title>
        <authorList>
            <person name="Gao Z."/>
            <person name="Qiu L."/>
        </authorList>
    </citation>
    <scope>NUCLEOTIDE SEQUENCE [LARGE SCALE GENOMIC DNA]</scope>
    <source>
        <strain evidence="2 3">4MSK11</strain>
    </source>
</reference>
<organism evidence="2 3">
    <name type="scientific">Dyella psychrodurans</name>
    <dbReference type="NCBI Taxonomy" id="1927960"/>
    <lineage>
        <taxon>Bacteria</taxon>
        <taxon>Pseudomonadati</taxon>
        <taxon>Pseudomonadota</taxon>
        <taxon>Gammaproteobacteria</taxon>
        <taxon>Lysobacterales</taxon>
        <taxon>Rhodanobacteraceae</taxon>
        <taxon>Dyella</taxon>
    </lineage>
</organism>
<accession>A0A370WWT7</accession>
<dbReference type="Proteomes" id="UP000255334">
    <property type="component" value="Unassembled WGS sequence"/>
</dbReference>
<dbReference type="AlphaFoldDB" id="A0A370WWT7"/>
<sequence length="288" mass="28600">MIALAVVGAFGASVAYAHDDGGNSSSVKISKKVSLRSDININGDPRVSGQIDINAAAVALSNTTQTSAWNTVGNHHDVANTSDISGNVGENASGNVGVNQASGDYNAQGNSAAIAAAGSSTSDTSFTFDCQHGGGCGNNGGGSDPNAGGMADAETFTSQSVHQDRTWNHGTTNSSNISGNAFDNASGNVGVNQASGDNNEQSNSLAAATTSNNVYALATSTLDQEITGNSVSNDPGTLGWCSYPQATTNTSVLKGNVAANFSGNLGINQAAGTGNAQSNSLSMAVANP</sequence>
<proteinExistence type="predicted"/>
<evidence type="ECO:0000313" key="2">
    <source>
        <dbReference type="EMBL" id="RDS80608.1"/>
    </source>
</evidence>
<gene>
    <name evidence="2" type="ORF">DWU99_18675</name>
</gene>
<evidence type="ECO:0000256" key="1">
    <source>
        <dbReference type="SAM" id="MobiDB-lite"/>
    </source>
</evidence>
<evidence type="ECO:0008006" key="4">
    <source>
        <dbReference type="Google" id="ProtNLM"/>
    </source>
</evidence>
<feature type="compositionally biased region" description="Polar residues" evidence="1">
    <location>
        <begin position="168"/>
        <end position="203"/>
    </location>
</feature>
<feature type="region of interest" description="Disordered" evidence="1">
    <location>
        <begin position="157"/>
        <end position="203"/>
    </location>
</feature>
<protein>
    <recommendedName>
        <fullName evidence="4">Heme utilization protein</fullName>
    </recommendedName>
</protein>